<dbReference type="AlphaFoldDB" id="A0A143GFW7"/>
<comment type="caution">
    <text evidence="2">The sequence shown here is derived from an EMBL/GenBank/DDBJ whole genome shotgun (WGS) entry which is preliminary data.</text>
</comment>
<dbReference type="KEGG" id="pym:AK972_2297"/>
<accession>A0A143GFW7</accession>
<dbReference type="Proteomes" id="UP001224477">
    <property type="component" value="Unassembled WGS sequence"/>
</dbReference>
<evidence type="ECO:0000313" key="1">
    <source>
        <dbReference type="EMBL" id="MDR0189890.1"/>
    </source>
</evidence>
<dbReference type="EMBL" id="JACAQR010000021">
    <property type="protein sequence ID" value="NWD43438.1"/>
    <property type="molecule type" value="Genomic_DNA"/>
</dbReference>
<dbReference type="GeneID" id="93516410"/>
<sequence>MPVSQWQALVLVLFLLSGCNTNHVFDDGDYRPLGDPRSIGRGQ</sequence>
<reference evidence="2 3" key="1">
    <citation type="submission" date="2020-04" db="EMBL/GenBank/DDBJ databases">
        <title>Molecular characterization of pseudomonads from Agaricus bisporus reveal novel blotch 2 pathogens in Western Europe.</title>
        <authorList>
            <person name="Taparia T."/>
            <person name="Krijger M."/>
            <person name="Haynes E."/>
            <person name="Elpinstone J.G."/>
            <person name="Noble R."/>
            <person name="Van Der Wolf J."/>
        </authorList>
    </citation>
    <scope>NUCLEOTIDE SEQUENCE [LARGE SCALE GENOMIC DNA]</scope>
    <source>
        <strain evidence="2 3">IPO3753</strain>
    </source>
</reference>
<organism evidence="2 3">
    <name type="scientific">Pseudomonas yamanorum</name>
    <dbReference type="NCBI Taxonomy" id="515393"/>
    <lineage>
        <taxon>Bacteria</taxon>
        <taxon>Pseudomonadati</taxon>
        <taxon>Pseudomonadota</taxon>
        <taxon>Gammaproteobacteria</taxon>
        <taxon>Pseudomonadales</taxon>
        <taxon>Pseudomonadaceae</taxon>
        <taxon>Pseudomonas</taxon>
    </lineage>
</organism>
<evidence type="ECO:0000313" key="4">
    <source>
        <dbReference type="Proteomes" id="UP001224477"/>
    </source>
</evidence>
<dbReference type="RefSeq" id="WP_063029260.1">
    <property type="nucleotide sequence ID" value="NZ_CP012400.2"/>
</dbReference>
<dbReference type="OrthoDB" id="7028762at2"/>
<name>A0A143GFW7_9PSED</name>
<keyword evidence="4" id="KW-1185">Reference proteome</keyword>
<protein>
    <submittedName>
        <fullName evidence="2">Type VI secretion protein TagU</fullName>
    </submittedName>
</protein>
<dbReference type="EMBL" id="JAVGXC010000011">
    <property type="protein sequence ID" value="MDR0189890.1"/>
    <property type="molecule type" value="Genomic_DNA"/>
</dbReference>
<accession>A0A1H2ISY1</accession>
<dbReference type="Proteomes" id="UP000546584">
    <property type="component" value="Unassembled WGS sequence"/>
</dbReference>
<proteinExistence type="predicted"/>
<gene>
    <name evidence="2" type="ORF">HX826_16315</name>
    <name evidence="1" type="ORF">RCO22_13160</name>
</gene>
<reference evidence="1 4" key="2">
    <citation type="journal article" date="2023" name="Microbiol. Resour. Announc.">
        <title>Whole-genome sequence of Pseudomonas yamanorum OLsAu1 isolated from the edible ectomycorrhizal mushroom Lactarius sp. section Deliciosi.</title>
        <authorList>
            <person name="Ramirez-Mendoza R."/>
            <person name="Angeles-Argaiz R.E."/>
            <person name="Hernandez-Oaxaca D."/>
            <person name="Aguirre-Beltran L."/>
            <person name="Almaraz-Suarez J."/>
            <person name="Perez-Moreno J."/>
        </authorList>
    </citation>
    <scope>NUCLEOTIDE SEQUENCE [LARGE SCALE GENOMIC DNA]</scope>
    <source>
        <strain evidence="1 4">OLsAu1</strain>
    </source>
</reference>
<evidence type="ECO:0000313" key="3">
    <source>
        <dbReference type="Proteomes" id="UP000546584"/>
    </source>
</evidence>
<evidence type="ECO:0000313" key="2">
    <source>
        <dbReference type="EMBL" id="NWD43438.1"/>
    </source>
</evidence>